<evidence type="ECO:0000259" key="2">
    <source>
        <dbReference type="PROSITE" id="PS51819"/>
    </source>
</evidence>
<protein>
    <submittedName>
        <fullName evidence="3">Glyoxalase/Bleomycin resistance protein/Dioxygenase superfamily</fullName>
    </submittedName>
</protein>
<evidence type="ECO:0000256" key="1">
    <source>
        <dbReference type="ARBA" id="ARBA00022723"/>
    </source>
</evidence>
<keyword evidence="1" id="KW-0479">Metal-binding</keyword>
<name>G8QYZ6_SPHPG</name>
<dbReference type="GO" id="GO:0046491">
    <property type="term" value="P:L-methylmalonyl-CoA metabolic process"/>
    <property type="evidence" value="ECO:0007669"/>
    <property type="project" value="TreeGrafter"/>
</dbReference>
<dbReference type="KEGG" id="sgp:SpiGrapes_3108"/>
<dbReference type="PROSITE" id="PS51819">
    <property type="entry name" value="VOC"/>
    <property type="match status" value="1"/>
</dbReference>
<evidence type="ECO:0000313" key="3">
    <source>
        <dbReference type="EMBL" id="AEV30855.1"/>
    </source>
</evidence>
<accession>G8QYZ6</accession>
<dbReference type="STRING" id="158190.SpiGrapes_3108"/>
<keyword evidence="3" id="KW-0223">Dioxygenase</keyword>
<feature type="domain" description="VOC" evidence="2">
    <location>
        <begin position="9"/>
        <end position="131"/>
    </location>
</feature>
<dbReference type="GO" id="GO:0046872">
    <property type="term" value="F:metal ion binding"/>
    <property type="evidence" value="ECO:0007669"/>
    <property type="project" value="UniProtKB-KW"/>
</dbReference>
<dbReference type="InterPro" id="IPR029068">
    <property type="entry name" value="Glyas_Bleomycin-R_OHBP_Dase"/>
</dbReference>
<dbReference type="InterPro" id="IPR051785">
    <property type="entry name" value="MMCE/EMCE_epimerase"/>
</dbReference>
<dbReference type="GO" id="GO:0051213">
    <property type="term" value="F:dioxygenase activity"/>
    <property type="evidence" value="ECO:0007669"/>
    <property type="project" value="UniProtKB-KW"/>
</dbReference>
<dbReference type="eggNOG" id="COG0346">
    <property type="taxonomic scope" value="Bacteria"/>
</dbReference>
<keyword evidence="4" id="KW-1185">Reference proteome</keyword>
<dbReference type="RefSeq" id="WP_014271694.1">
    <property type="nucleotide sequence ID" value="NC_016633.1"/>
</dbReference>
<keyword evidence="3" id="KW-0560">Oxidoreductase</keyword>
<dbReference type="EMBL" id="CP003155">
    <property type="protein sequence ID" value="AEV30855.1"/>
    <property type="molecule type" value="Genomic_DNA"/>
</dbReference>
<gene>
    <name evidence="3" type="ordered locus">SpiGrapes_3108</name>
</gene>
<proteinExistence type="predicted"/>
<sequence length="136" mass="15238">MALSEYVLALQHIGIPSSNLDRSSDFFLSLGFSVVQREKLPDSQKRVVFMQCSNVVLEIWEESSMQSPRSVGAIDHIALDVSDIEAAYDEALEMDLSFVDQGIQFLPFGKSGVRYFSVFGPDNVIVEYNQKLLPND</sequence>
<dbReference type="AlphaFoldDB" id="G8QYZ6"/>
<dbReference type="InterPro" id="IPR037523">
    <property type="entry name" value="VOC_core"/>
</dbReference>
<dbReference type="SUPFAM" id="SSF54593">
    <property type="entry name" value="Glyoxalase/Bleomycin resistance protein/Dihydroxybiphenyl dioxygenase"/>
    <property type="match status" value="1"/>
</dbReference>
<dbReference type="PANTHER" id="PTHR43048">
    <property type="entry name" value="METHYLMALONYL-COA EPIMERASE"/>
    <property type="match status" value="1"/>
</dbReference>
<reference evidence="3 4" key="1">
    <citation type="submission" date="2011-11" db="EMBL/GenBank/DDBJ databases">
        <title>Complete sequence of Spirochaeta sp. grapes.</title>
        <authorList>
            <consortium name="US DOE Joint Genome Institute"/>
            <person name="Lucas S."/>
            <person name="Han J."/>
            <person name="Lapidus A."/>
            <person name="Cheng J.-F."/>
            <person name="Goodwin L."/>
            <person name="Pitluck S."/>
            <person name="Peters L."/>
            <person name="Ovchinnikova G."/>
            <person name="Munk A.C."/>
            <person name="Detter J.C."/>
            <person name="Han C."/>
            <person name="Tapia R."/>
            <person name="Land M."/>
            <person name="Hauser L."/>
            <person name="Kyrpides N."/>
            <person name="Ivanova N."/>
            <person name="Pagani I."/>
            <person name="Ritalahtilisa K."/>
            <person name="Loeffler F."/>
            <person name="Woyke T."/>
        </authorList>
    </citation>
    <scope>NUCLEOTIDE SEQUENCE [LARGE SCALE GENOMIC DNA]</scope>
    <source>
        <strain evidence="4">ATCC BAA-1885 / DSM 22778 / Grapes</strain>
    </source>
</reference>
<evidence type="ECO:0000313" key="4">
    <source>
        <dbReference type="Proteomes" id="UP000005632"/>
    </source>
</evidence>
<dbReference type="Proteomes" id="UP000005632">
    <property type="component" value="Chromosome"/>
</dbReference>
<dbReference type="PANTHER" id="PTHR43048:SF3">
    <property type="entry name" value="METHYLMALONYL-COA EPIMERASE, MITOCHONDRIAL"/>
    <property type="match status" value="1"/>
</dbReference>
<dbReference type="Gene3D" id="3.10.180.10">
    <property type="entry name" value="2,3-Dihydroxybiphenyl 1,2-Dioxygenase, domain 1"/>
    <property type="match status" value="1"/>
</dbReference>
<dbReference type="Pfam" id="PF00903">
    <property type="entry name" value="Glyoxalase"/>
    <property type="match status" value="1"/>
</dbReference>
<dbReference type="InterPro" id="IPR004360">
    <property type="entry name" value="Glyas_Fos-R_dOase_dom"/>
</dbReference>
<dbReference type="GO" id="GO:0004493">
    <property type="term" value="F:methylmalonyl-CoA epimerase activity"/>
    <property type="evidence" value="ECO:0007669"/>
    <property type="project" value="TreeGrafter"/>
</dbReference>
<dbReference type="OrthoDB" id="371072at2"/>
<organism evidence="3 4">
    <name type="scientific">Sphaerochaeta pleomorpha (strain ATCC BAA-1885 / DSM 22778 / Grapes)</name>
    <dbReference type="NCBI Taxonomy" id="158190"/>
    <lineage>
        <taxon>Bacteria</taxon>
        <taxon>Pseudomonadati</taxon>
        <taxon>Spirochaetota</taxon>
        <taxon>Spirochaetia</taxon>
        <taxon>Spirochaetales</taxon>
        <taxon>Sphaerochaetaceae</taxon>
        <taxon>Sphaerochaeta</taxon>
    </lineage>
</organism>
<dbReference type="HOGENOM" id="CLU_046006_8_2_12"/>